<dbReference type="Proteomes" id="UP001500368">
    <property type="component" value="Unassembled WGS sequence"/>
</dbReference>
<feature type="compositionally biased region" description="Low complexity" evidence="5">
    <location>
        <begin position="112"/>
        <end position="185"/>
    </location>
</feature>
<keyword evidence="6" id="KW-0732">Signal</keyword>
<evidence type="ECO:0000256" key="3">
    <source>
        <dbReference type="ARBA" id="ARBA00022801"/>
    </source>
</evidence>
<feature type="signal peptide" evidence="6">
    <location>
        <begin position="1"/>
        <end position="34"/>
    </location>
</feature>
<dbReference type="PROSITE" id="PS51935">
    <property type="entry name" value="NLPC_P60"/>
    <property type="match status" value="1"/>
</dbReference>
<dbReference type="EMBL" id="BAABLW010000007">
    <property type="protein sequence ID" value="GAA4928115.1"/>
    <property type="molecule type" value="Genomic_DNA"/>
</dbReference>
<dbReference type="InterPro" id="IPR051202">
    <property type="entry name" value="Peptidase_C40"/>
</dbReference>
<keyword evidence="9" id="KW-1185">Reference proteome</keyword>
<dbReference type="PANTHER" id="PTHR47053">
    <property type="entry name" value="MUREIN DD-ENDOPEPTIDASE MEPH-RELATED"/>
    <property type="match status" value="1"/>
</dbReference>
<evidence type="ECO:0000256" key="5">
    <source>
        <dbReference type="SAM" id="MobiDB-lite"/>
    </source>
</evidence>
<evidence type="ECO:0000256" key="1">
    <source>
        <dbReference type="ARBA" id="ARBA00007074"/>
    </source>
</evidence>
<feature type="chain" id="PRO_5045038987" description="NlpC/P60 domain-containing protein" evidence="6">
    <location>
        <begin position="35"/>
        <end position="298"/>
    </location>
</feature>
<accession>A0ABP9GDB1</accession>
<dbReference type="Gene3D" id="3.90.1720.10">
    <property type="entry name" value="endopeptidase domain like (from Nostoc punctiforme)"/>
    <property type="match status" value="1"/>
</dbReference>
<sequence length="298" mass="29650">MTSNTNSRSGGQQRRTARLSRATLTGRATVVALAATGLVASGGVAANAETPAEAGRAATTIDLGAALQAEPASANSAVTVAAGADIPLSFDRPMVKSTPAPEPAPQPEPVEETVAAEAPAEPQGTVQPAQEPQATPQSQPAQATAPTESAPQQTAPAESAPQQSASADTSSGTTVASSSAAPAPATNGNGLVQAAYAGIGSPYVWGGTSTAGFDCSGFVNWVYNQAGRGGLPRTTYAMEASLQHVSSPQPGDIVLANGSSHAAIYVGNGQVISATPSGGVRLHGMHEGWHRVNAIVRG</sequence>
<reference evidence="9" key="1">
    <citation type="journal article" date="2019" name="Int. J. Syst. Evol. Microbiol.">
        <title>The Global Catalogue of Microorganisms (GCM) 10K type strain sequencing project: providing services to taxonomists for standard genome sequencing and annotation.</title>
        <authorList>
            <consortium name="The Broad Institute Genomics Platform"/>
            <consortium name="The Broad Institute Genome Sequencing Center for Infectious Disease"/>
            <person name="Wu L."/>
            <person name="Ma J."/>
        </authorList>
    </citation>
    <scope>NUCLEOTIDE SEQUENCE [LARGE SCALE GENOMIC DNA]</scope>
    <source>
        <strain evidence="9">JCM 19129</strain>
    </source>
</reference>
<feature type="region of interest" description="Disordered" evidence="5">
    <location>
        <begin position="92"/>
        <end position="185"/>
    </location>
</feature>
<proteinExistence type="inferred from homology"/>
<dbReference type="PANTHER" id="PTHR47053:SF1">
    <property type="entry name" value="MUREIN DD-ENDOPEPTIDASE MEPH-RELATED"/>
    <property type="match status" value="1"/>
</dbReference>
<keyword evidence="4" id="KW-0788">Thiol protease</keyword>
<feature type="domain" description="NlpC/P60" evidence="7">
    <location>
        <begin position="185"/>
        <end position="298"/>
    </location>
</feature>
<evidence type="ECO:0000256" key="2">
    <source>
        <dbReference type="ARBA" id="ARBA00022670"/>
    </source>
</evidence>
<evidence type="ECO:0000259" key="7">
    <source>
        <dbReference type="PROSITE" id="PS51935"/>
    </source>
</evidence>
<dbReference type="InterPro" id="IPR038765">
    <property type="entry name" value="Papain-like_cys_pep_sf"/>
</dbReference>
<gene>
    <name evidence="8" type="ORF">GCM10025790_28070</name>
</gene>
<dbReference type="Pfam" id="PF00877">
    <property type="entry name" value="NLPC_P60"/>
    <property type="match status" value="1"/>
</dbReference>
<evidence type="ECO:0000256" key="6">
    <source>
        <dbReference type="SAM" id="SignalP"/>
    </source>
</evidence>
<evidence type="ECO:0000313" key="8">
    <source>
        <dbReference type="EMBL" id="GAA4928115.1"/>
    </source>
</evidence>
<organism evidence="8 9">
    <name type="scientific">Nesterenkonia rhizosphaerae</name>
    <dbReference type="NCBI Taxonomy" id="1348272"/>
    <lineage>
        <taxon>Bacteria</taxon>
        <taxon>Bacillati</taxon>
        <taxon>Actinomycetota</taxon>
        <taxon>Actinomycetes</taxon>
        <taxon>Micrococcales</taxon>
        <taxon>Micrococcaceae</taxon>
        <taxon>Nesterenkonia</taxon>
    </lineage>
</organism>
<dbReference type="RefSeq" id="WP_345478603.1">
    <property type="nucleotide sequence ID" value="NZ_BAABLW010000007.1"/>
</dbReference>
<evidence type="ECO:0000256" key="4">
    <source>
        <dbReference type="ARBA" id="ARBA00022807"/>
    </source>
</evidence>
<protein>
    <recommendedName>
        <fullName evidence="7">NlpC/P60 domain-containing protein</fullName>
    </recommendedName>
</protein>
<dbReference type="SUPFAM" id="SSF54001">
    <property type="entry name" value="Cysteine proteinases"/>
    <property type="match status" value="1"/>
</dbReference>
<keyword evidence="2" id="KW-0645">Protease</keyword>
<keyword evidence="3" id="KW-0378">Hydrolase</keyword>
<dbReference type="InterPro" id="IPR000064">
    <property type="entry name" value="NLP_P60_dom"/>
</dbReference>
<comment type="caution">
    <text evidence="8">The sequence shown here is derived from an EMBL/GenBank/DDBJ whole genome shotgun (WGS) entry which is preliminary data.</text>
</comment>
<evidence type="ECO:0000313" key="9">
    <source>
        <dbReference type="Proteomes" id="UP001500368"/>
    </source>
</evidence>
<name>A0ABP9GDB1_9MICC</name>
<comment type="similarity">
    <text evidence="1">Belongs to the peptidase C40 family.</text>
</comment>